<dbReference type="KEGG" id="soy:115888265"/>
<dbReference type="OrthoDB" id="6777331at2759"/>
<evidence type="ECO:0000313" key="2">
    <source>
        <dbReference type="Proteomes" id="UP000504635"/>
    </source>
</evidence>
<proteinExistence type="predicted"/>
<dbReference type="AlphaFoldDB" id="A0A6J2YK80"/>
<sequence length="175" mass="19273">MPFRKGPTPHSRNPPGRAPSDPLTACLDAESTYICTAFNPRCYIIQKVNQSGLPISPPLYGPSTCGAFSNEIEGSGLDSNVNLGAHGWDHCQSTPHPDYPCHHSLDGKIERSFRTQNIRNASSFAISIKLSASGFVRFGHRRLGGATCRIFVRFTSSLWHVPLRRPFCQFGVKLC</sequence>
<name>A0A6J2YK80_SITOR</name>
<feature type="region of interest" description="Disordered" evidence="1">
    <location>
        <begin position="1"/>
        <end position="22"/>
    </location>
</feature>
<accession>A0A6J2YK80</accession>
<organism evidence="2 3">
    <name type="scientific">Sitophilus oryzae</name>
    <name type="common">Rice weevil</name>
    <name type="synonym">Curculio oryzae</name>
    <dbReference type="NCBI Taxonomy" id="7048"/>
    <lineage>
        <taxon>Eukaryota</taxon>
        <taxon>Metazoa</taxon>
        <taxon>Ecdysozoa</taxon>
        <taxon>Arthropoda</taxon>
        <taxon>Hexapoda</taxon>
        <taxon>Insecta</taxon>
        <taxon>Pterygota</taxon>
        <taxon>Neoptera</taxon>
        <taxon>Endopterygota</taxon>
        <taxon>Coleoptera</taxon>
        <taxon>Polyphaga</taxon>
        <taxon>Cucujiformia</taxon>
        <taxon>Curculionidae</taxon>
        <taxon>Dryophthorinae</taxon>
        <taxon>Sitophilus</taxon>
    </lineage>
</organism>
<evidence type="ECO:0000256" key="1">
    <source>
        <dbReference type="SAM" id="MobiDB-lite"/>
    </source>
</evidence>
<dbReference type="RefSeq" id="XP_030763792.1">
    <property type="nucleotide sequence ID" value="XM_030907932.1"/>
</dbReference>
<dbReference type="GeneID" id="115888265"/>
<keyword evidence="2" id="KW-1185">Reference proteome</keyword>
<protein>
    <submittedName>
        <fullName evidence="3">Uncharacterized protein LOC115888265</fullName>
    </submittedName>
</protein>
<reference evidence="3" key="1">
    <citation type="submission" date="2025-08" db="UniProtKB">
        <authorList>
            <consortium name="RefSeq"/>
        </authorList>
    </citation>
    <scope>IDENTIFICATION</scope>
    <source>
        <tissue evidence="3">Gonads</tissue>
    </source>
</reference>
<dbReference type="Proteomes" id="UP000504635">
    <property type="component" value="Unplaced"/>
</dbReference>
<dbReference type="InParanoid" id="A0A6J2YK80"/>
<evidence type="ECO:0000313" key="3">
    <source>
        <dbReference type="RefSeq" id="XP_030763792.1"/>
    </source>
</evidence>
<gene>
    <name evidence="3" type="primary">LOC115888265</name>
</gene>